<proteinExistence type="predicted"/>
<evidence type="ECO:0000313" key="3">
    <source>
        <dbReference type="Proteomes" id="UP000037685"/>
    </source>
</evidence>
<evidence type="ECO:0000313" key="2">
    <source>
        <dbReference type="EMBL" id="KOX90388.1"/>
    </source>
</evidence>
<comment type="caution">
    <text evidence="2">The sequence shown here is derived from an EMBL/GenBank/DDBJ whole genome shotgun (WGS) entry which is preliminary data.</text>
</comment>
<gene>
    <name evidence="2" type="ORF">BVI061214_01578</name>
</gene>
<keyword evidence="1" id="KW-1133">Transmembrane helix</keyword>
<reference evidence="2 3" key="1">
    <citation type="submission" date="2015-07" db="EMBL/GenBank/DDBJ databases">
        <authorList>
            <person name="Noorani M."/>
        </authorList>
    </citation>
    <scope>NUCLEOTIDE SEQUENCE [LARGE SCALE GENOMIC DNA]</scope>
    <source>
        <strain evidence="3">ATCC 25104 / DSM 625 / JCM 10724 / NBRC 103206 / NCIMB 11243 / YT-1</strain>
    </source>
</reference>
<dbReference type="AlphaFoldDB" id="A0A0M9AFK7"/>
<feature type="transmembrane region" description="Helical" evidence="1">
    <location>
        <begin position="123"/>
        <end position="143"/>
    </location>
</feature>
<dbReference type="EMBL" id="LHCI01000106">
    <property type="protein sequence ID" value="KOX90388.1"/>
    <property type="molecule type" value="Genomic_DNA"/>
</dbReference>
<dbReference type="RefSeq" id="WP_053767961.1">
    <property type="nucleotide sequence ID" value="NZ_LHCI01000106.1"/>
</dbReference>
<dbReference type="Proteomes" id="UP000037685">
    <property type="component" value="Unassembled WGS sequence"/>
</dbReference>
<dbReference type="PATRIC" id="fig|271.14.peg.1653"/>
<organism evidence="2 3">
    <name type="scientific">Thermus aquaticus</name>
    <dbReference type="NCBI Taxonomy" id="271"/>
    <lineage>
        <taxon>Bacteria</taxon>
        <taxon>Thermotogati</taxon>
        <taxon>Deinococcota</taxon>
        <taxon>Deinococci</taxon>
        <taxon>Thermales</taxon>
        <taxon>Thermaceae</taxon>
        <taxon>Thermus</taxon>
    </lineage>
</organism>
<evidence type="ECO:0008006" key="4">
    <source>
        <dbReference type="Google" id="ProtNLM"/>
    </source>
</evidence>
<sequence>MRRLMALLLTLFLSGLLSALWPQGLMAPDLFLVLALWYAQGSPAYLGLPVAFLLGLLQDLLGYGLVGLHGVGLLFAAYAYYAANRRLASGESLPALVAFTWAFAAKWLGHFLVAYWLRLEIPPLIPLDLLLEALFTLPLFLLARRFRP</sequence>
<evidence type="ECO:0000256" key="1">
    <source>
        <dbReference type="SAM" id="Phobius"/>
    </source>
</evidence>
<feature type="transmembrane region" description="Helical" evidence="1">
    <location>
        <begin position="93"/>
        <end position="117"/>
    </location>
</feature>
<keyword evidence="1" id="KW-0812">Transmembrane</keyword>
<feature type="transmembrane region" description="Helical" evidence="1">
    <location>
        <begin position="61"/>
        <end position="81"/>
    </location>
</feature>
<name>A0A0M9AFK7_THEAQ</name>
<accession>A0A0M9AFK7</accession>
<keyword evidence="1" id="KW-0472">Membrane</keyword>
<protein>
    <recommendedName>
        <fullName evidence="4">Rod shape-determining protein MreD</fullName>
    </recommendedName>
</protein>